<feature type="transmembrane region" description="Helical" evidence="2">
    <location>
        <begin position="493"/>
        <end position="512"/>
    </location>
</feature>
<reference evidence="4 5" key="1">
    <citation type="submission" date="2022-06" db="EMBL/GenBank/DDBJ databases">
        <title>Actinoplanes abujensis sp. nov., isolated from Nigerian arid soil.</title>
        <authorList>
            <person name="Ding P."/>
        </authorList>
    </citation>
    <scope>NUCLEOTIDE SEQUENCE [LARGE SCALE GENOMIC DNA]</scope>
    <source>
        <strain evidence="5">TRM88002</strain>
    </source>
</reference>
<keyword evidence="2" id="KW-0812">Transmembrane</keyword>
<dbReference type="Proteomes" id="UP001523216">
    <property type="component" value="Unassembled WGS sequence"/>
</dbReference>
<evidence type="ECO:0000313" key="5">
    <source>
        <dbReference type="Proteomes" id="UP001523216"/>
    </source>
</evidence>
<feature type="region of interest" description="Disordered" evidence="1">
    <location>
        <begin position="460"/>
        <end position="484"/>
    </location>
</feature>
<evidence type="ECO:0000256" key="3">
    <source>
        <dbReference type="SAM" id="SignalP"/>
    </source>
</evidence>
<dbReference type="RefSeq" id="WP_251799185.1">
    <property type="nucleotide sequence ID" value="NZ_JAMQOL010000021.1"/>
</dbReference>
<keyword evidence="2" id="KW-1133">Transmembrane helix</keyword>
<name>A0ABT0XZW0_9ACTN</name>
<keyword evidence="5" id="KW-1185">Reference proteome</keyword>
<keyword evidence="3" id="KW-0732">Signal</keyword>
<comment type="caution">
    <text evidence="4">The sequence shown here is derived from an EMBL/GenBank/DDBJ whole genome shotgun (WGS) entry which is preliminary data.</text>
</comment>
<feature type="chain" id="PRO_5046034557" description="LPXTG cell wall anchor domain-containing protein" evidence="3">
    <location>
        <begin position="27"/>
        <end position="521"/>
    </location>
</feature>
<keyword evidence="2" id="KW-0472">Membrane</keyword>
<protein>
    <recommendedName>
        <fullName evidence="6">LPXTG cell wall anchor domain-containing protein</fullName>
    </recommendedName>
</protein>
<organism evidence="4 5">
    <name type="scientific">Paractinoplanes hotanensis</name>
    <dbReference type="NCBI Taxonomy" id="2906497"/>
    <lineage>
        <taxon>Bacteria</taxon>
        <taxon>Bacillati</taxon>
        <taxon>Actinomycetota</taxon>
        <taxon>Actinomycetes</taxon>
        <taxon>Micromonosporales</taxon>
        <taxon>Micromonosporaceae</taxon>
        <taxon>Paractinoplanes</taxon>
    </lineage>
</organism>
<gene>
    <name evidence="4" type="ORF">LXN57_17270</name>
</gene>
<evidence type="ECO:0000256" key="2">
    <source>
        <dbReference type="SAM" id="Phobius"/>
    </source>
</evidence>
<feature type="signal peptide" evidence="3">
    <location>
        <begin position="1"/>
        <end position="26"/>
    </location>
</feature>
<evidence type="ECO:0000256" key="1">
    <source>
        <dbReference type="SAM" id="MobiDB-lite"/>
    </source>
</evidence>
<dbReference type="EMBL" id="JAMQOL010000021">
    <property type="protein sequence ID" value="MCM4079327.1"/>
    <property type="molecule type" value="Genomic_DNA"/>
</dbReference>
<evidence type="ECO:0008006" key="6">
    <source>
        <dbReference type="Google" id="ProtNLM"/>
    </source>
</evidence>
<proteinExistence type="predicted"/>
<sequence length="521" mass="54192">MRLRPIASAAAAVALVLGGLAGPAQAAAPEPSPLLIVRLDHTIRVLEGGSKTVDVTVTNDGPVAAKDVVLTFWNIDPEVKLTLPGSCRELTCPIGDVGARNGTHLTIGVELIGITAKPTPASFGVKSNYYAVEANAWVVHYKRGLDLAVTPLANPVIGRGGSTAVPIVVRNDGTETINKIGLVLRGDFGLEPTSRDRDCVSFDDIDDPKTYGKLPRSGSWGPAVFCTFDVDLPPGATFRPPADASMRIAVDDDLGGPFAYRGNVTAVALGDGPDPVDVESGVGNSGQDQFSYLTARTDFNYLDNFTHFFIPLDKSLADSAAVGGALTGTVGETKTLKVGIHNLGPTTVIDGVFDHHENWTPKVRVHIPTGLRLTSVDKECKPGTDPDKTDNWSSGKVDGWDYICSTRPWQRGAAVGEKVLLTFTGKLTGESAPGWVAADGGQQDTEPKNDRAAITIALDGAGGGANPGGANPGGENPGGEGGGLPITGAPVEWVALGGAVLLVAGAVAAFVFRRRRIVTTL</sequence>
<evidence type="ECO:0000313" key="4">
    <source>
        <dbReference type="EMBL" id="MCM4079327.1"/>
    </source>
</evidence>
<accession>A0ABT0XZW0</accession>